<accession>A0A9Q3DVY9</accession>
<keyword evidence="3" id="KW-1185">Reference proteome</keyword>
<dbReference type="EMBL" id="AVOT02021436">
    <property type="protein sequence ID" value="MBW0510254.1"/>
    <property type="molecule type" value="Genomic_DNA"/>
</dbReference>
<feature type="signal peptide" evidence="1">
    <location>
        <begin position="1"/>
        <end position="24"/>
    </location>
</feature>
<proteinExistence type="predicted"/>
<comment type="caution">
    <text evidence="2">The sequence shown here is derived from an EMBL/GenBank/DDBJ whole genome shotgun (WGS) entry which is preliminary data.</text>
</comment>
<dbReference type="AlphaFoldDB" id="A0A9Q3DVY9"/>
<protein>
    <submittedName>
        <fullName evidence="2">Uncharacterized protein</fullName>
    </submittedName>
</protein>
<dbReference type="Proteomes" id="UP000765509">
    <property type="component" value="Unassembled WGS sequence"/>
</dbReference>
<feature type="chain" id="PRO_5040456503" evidence="1">
    <location>
        <begin position="25"/>
        <end position="192"/>
    </location>
</feature>
<gene>
    <name evidence="2" type="ORF">O181_049969</name>
</gene>
<evidence type="ECO:0000313" key="3">
    <source>
        <dbReference type="Proteomes" id="UP000765509"/>
    </source>
</evidence>
<evidence type="ECO:0000256" key="1">
    <source>
        <dbReference type="SAM" id="SignalP"/>
    </source>
</evidence>
<evidence type="ECO:0000313" key="2">
    <source>
        <dbReference type="EMBL" id="MBW0510254.1"/>
    </source>
</evidence>
<sequence>MLLSPLLWTMLLAVSVVSIPSTQAMTNDNILSKEDIAVFDAAKRATTDARKSMQQLCQKGDKQAIQGHFQALQPPLKQLSFHIQAMFQSAKTIALKRKAYMKEFVGIVIDLNEIVKVVKGYPDIVVSVKVQVKQLDVFLLHISDSLTEADVDINKGFVGTQVNFQMMLDFGFGFAELYLPKPKNTPRKPPSA</sequence>
<reference evidence="2" key="1">
    <citation type="submission" date="2021-03" db="EMBL/GenBank/DDBJ databases">
        <title>Draft genome sequence of rust myrtle Austropuccinia psidii MF-1, a brazilian biotype.</title>
        <authorList>
            <person name="Quecine M.C."/>
            <person name="Pachon D.M.R."/>
            <person name="Bonatelli M.L."/>
            <person name="Correr F.H."/>
            <person name="Franceschini L.M."/>
            <person name="Leite T.F."/>
            <person name="Margarido G.R.A."/>
            <person name="Almeida C.A."/>
            <person name="Ferrarezi J.A."/>
            <person name="Labate C.A."/>
        </authorList>
    </citation>
    <scope>NUCLEOTIDE SEQUENCE</scope>
    <source>
        <strain evidence="2">MF-1</strain>
    </source>
</reference>
<name>A0A9Q3DVY9_9BASI</name>
<keyword evidence="1" id="KW-0732">Signal</keyword>
<organism evidence="2 3">
    <name type="scientific">Austropuccinia psidii MF-1</name>
    <dbReference type="NCBI Taxonomy" id="1389203"/>
    <lineage>
        <taxon>Eukaryota</taxon>
        <taxon>Fungi</taxon>
        <taxon>Dikarya</taxon>
        <taxon>Basidiomycota</taxon>
        <taxon>Pucciniomycotina</taxon>
        <taxon>Pucciniomycetes</taxon>
        <taxon>Pucciniales</taxon>
        <taxon>Sphaerophragmiaceae</taxon>
        <taxon>Austropuccinia</taxon>
    </lineage>
</organism>